<dbReference type="PANTHER" id="PTHR11800">
    <property type="entry name" value="DNA-DIRECTED RNA POLYMERASE"/>
    <property type="match status" value="1"/>
</dbReference>
<evidence type="ECO:0000259" key="8">
    <source>
        <dbReference type="SMART" id="SM00662"/>
    </source>
</evidence>
<dbReference type="Proteomes" id="UP000053758">
    <property type="component" value="Unassembled WGS sequence"/>
</dbReference>
<dbReference type="InterPro" id="IPR036643">
    <property type="entry name" value="RNApol_insert_sf"/>
</dbReference>
<keyword evidence="4" id="KW-0804">Transcription</keyword>
<dbReference type="InterPro" id="IPR022842">
    <property type="entry name" value="RNAP_Rpo3/Rpb3/RPAC1"/>
</dbReference>
<evidence type="ECO:0000256" key="6">
    <source>
        <dbReference type="ARBA" id="ARBA00025804"/>
    </source>
</evidence>
<dbReference type="GO" id="GO:0003899">
    <property type="term" value="F:DNA-directed RNA polymerase activity"/>
    <property type="evidence" value="ECO:0007669"/>
    <property type="project" value="InterPro"/>
</dbReference>
<evidence type="ECO:0000256" key="7">
    <source>
        <dbReference type="SAM" id="MobiDB-lite"/>
    </source>
</evidence>
<feature type="domain" description="DNA-directed RNA polymerase RpoA/D/Rpb3-type" evidence="8">
    <location>
        <begin position="221"/>
        <end position="499"/>
    </location>
</feature>
<protein>
    <recommendedName>
        <fullName evidence="2">DNA-directed RNA polymerases I and III subunit RPAC1</fullName>
    </recommendedName>
</protein>
<keyword evidence="3 9" id="KW-0240">DNA-directed RNA polymerase</keyword>
<dbReference type="GeneID" id="26304175"/>
<dbReference type="Gene3D" id="2.170.120.12">
    <property type="entry name" value="DNA-directed RNA polymerase, insert domain"/>
    <property type="match status" value="1"/>
</dbReference>
<dbReference type="GO" id="GO:0055029">
    <property type="term" value="C:nuclear DNA-directed RNA polymerase complex"/>
    <property type="evidence" value="ECO:0007669"/>
    <property type="project" value="UniProtKB-ARBA"/>
</dbReference>
<dbReference type="SUPFAM" id="SSF56553">
    <property type="entry name" value="Insert subdomain of RNA polymerase alpha subunit"/>
    <property type="match status" value="1"/>
</dbReference>
<name>A0A081CEL1_PSEA2</name>
<evidence type="ECO:0000256" key="3">
    <source>
        <dbReference type="ARBA" id="ARBA00022478"/>
    </source>
</evidence>
<organism evidence="9">
    <name type="scientific">Pseudozyma antarctica</name>
    <name type="common">Yeast</name>
    <name type="synonym">Candida antarctica</name>
    <dbReference type="NCBI Taxonomy" id="84753"/>
    <lineage>
        <taxon>Eukaryota</taxon>
        <taxon>Fungi</taxon>
        <taxon>Dikarya</taxon>
        <taxon>Basidiomycota</taxon>
        <taxon>Ustilaginomycotina</taxon>
        <taxon>Ustilaginomycetes</taxon>
        <taxon>Ustilaginales</taxon>
        <taxon>Ustilaginaceae</taxon>
        <taxon>Moesziomyces</taxon>
    </lineage>
</organism>
<dbReference type="SUPFAM" id="SSF55257">
    <property type="entry name" value="RBP11-like subunits of RNA polymerase"/>
    <property type="match status" value="1"/>
</dbReference>
<dbReference type="SMART" id="SM00662">
    <property type="entry name" value="RPOLD"/>
    <property type="match status" value="1"/>
</dbReference>
<evidence type="ECO:0000313" key="9">
    <source>
        <dbReference type="EMBL" id="GAK65107.1"/>
    </source>
</evidence>
<dbReference type="FunFam" id="2.170.120.12:FF:000003">
    <property type="entry name" value="Dna-directed rna polymerases i and iii subunit"/>
    <property type="match status" value="1"/>
</dbReference>
<dbReference type="HAMAP" id="MF_00320">
    <property type="entry name" value="RNApol_arch_Rpo3"/>
    <property type="match status" value="1"/>
</dbReference>
<dbReference type="PROSITE" id="PS00446">
    <property type="entry name" value="RNA_POL_D_30KD"/>
    <property type="match status" value="1"/>
</dbReference>
<evidence type="ECO:0000256" key="2">
    <source>
        <dbReference type="ARBA" id="ARBA00022083"/>
    </source>
</evidence>
<dbReference type="Pfam" id="PF01193">
    <property type="entry name" value="RNA_pol_L"/>
    <property type="match status" value="1"/>
</dbReference>
<proteinExistence type="inferred from homology"/>
<keyword evidence="5" id="KW-0539">Nucleus</keyword>
<keyword evidence="10" id="KW-1185">Reference proteome</keyword>
<dbReference type="Pfam" id="PF01000">
    <property type="entry name" value="RNA_pol_A_bac"/>
    <property type="match status" value="1"/>
</dbReference>
<dbReference type="AlphaFoldDB" id="A0A081CEL1"/>
<feature type="region of interest" description="Disordered" evidence="7">
    <location>
        <begin position="112"/>
        <end position="151"/>
    </location>
</feature>
<comment type="subcellular location">
    <subcellularLocation>
        <location evidence="1">Nucleus</location>
    </subcellularLocation>
</comment>
<gene>
    <name evidence="9" type="ORF">PAN0_007d3324</name>
</gene>
<dbReference type="HOGENOM" id="CLU_038421_0_1_1"/>
<dbReference type="GO" id="GO:0005666">
    <property type="term" value="C:RNA polymerase III complex"/>
    <property type="evidence" value="ECO:0007669"/>
    <property type="project" value="TreeGrafter"/>
</dbReference>
<dbReference type="InterPro" id="IPR050518">
    <property type="entry name" value="Rpo3/RPB3_RNA_Pol_subunit"/>
</dbReference>
<dbReference type="GO" id="GO:0046983">
    <property type="term" value="F:protein dimerization activity"/>
    <property type="evidence" value="ECO:0007669"/>
    <property type="project" value="InterPro"/>
</dbReference>
<dbReference type="EMBL" id="DF830074">
    <property type="protein sequence ID" value="GAK65107.1"/>
    <property type="molecule type" value="Genomic_DNA"/>
</dbReference>
<evidence type="ECO:0000256" key="5">
    <source>
        <dbReference type="ARBA" id="ARBA00023242"/>
    </source>
</evidence>
<reference evidence="9" key="1">
    <citation type="submission" date="2014-07" db="EMBL/GenBank/DDBJ databases">
        <title>Draft genome sequence of the yeast Pseudozyma antarctica JCM 10317 known as a producer of lipase B which used in a wide range of industrial applications.</title>
        <authorList>
            <person name="Morita T."/>
            <person name="Saika A."/>
            <person name="Koike H."/>
        </authorList>
    </citation>
    <scope>NUCLEOTIDE SEQUENCE</scope>
    <source>
        <strain evidence="9">JCM 10317</strain>
    </source>
</reference>
<comment type="similarity">
    <text evidence="6">Belongs to the archaeal Rpo3/eukaryotic RPB3 RNA polymerase subunit family.</text>
</comment>
<dbReference type="NCBIfam" id="NF001988">
    <property type="entry name" value="PRK00783.1"/>
    <property type="match status" value="1"/>
</dbReference>
<evidence type="ECO:0000256" key="4">
    <source>
        <dbReference type="ARBA" id="ARBA00023163"/>
    </source>
</evidence>
<dbReference type="Gene3D" id="3.30.1360.10">
    <property type="entry name" value="RNA polymerase, RBP11-like subunit"/>
    <property type="match status" value="1"/>
</dbReference>
<dbReference type="GO" id="GO:0003677">
    <property type="term" value="F:DNA binding"/>
    <property type="evidence" value="ECO:0007669"/>
    <property type="project" value="InterPro"/>
</dbReference>
<dbReference type="CDD" id="cd07032">
    <property type="entry name" value="RNAP_I_II_AC40"/>
    <property type="match status" value="1"/>
</dbReference>
<accession>A0A081CEL1</accession>
<evidence type="ECO:0000313" key="10">
    <source>
        <dbReference type="Proteomes" id="UP000053758"/>
    </source>
</evidence>
<dbReference type="InterPro" id="IPR011262">
    <property type="entry name" value="DNA-dir_RNA_pol_insert"/>
</dbReference>
<dbReference type="GO" id="GO:0005736">
    <property type="term" value="C:RNA polymerase I complex"/>
    <property type="evidence" value="ECO:0007669"/>
    <property type="project" value="TreeGrafter"/>
</dbReference>
<feature type="compositionally biased region" description="Polar residues" evidence="7">
    <location>
        <begin position="141"/>
        <end position="150"/>
    </location>
</feature>
<sequence>MHGQAGAQRVHGRLLHDGFFFGSAAHLRTPLQKVAQQPQPLRLLQEEKKGSNDLPFLIISTQRYPHHSPLVADLFCCSPLETTPEAATGAPTLLSPCACAHTWAPPPTLFTMPPKGSKRSSKADAAAAASAPESAMDIDEPSSSQPSGSIANDPAAATIIEQSKSSAAVDARRLVEILPERVGSVAETDFPLHHPGEAHTFSLAALGERLKLIITRLSDASCEFDLIGVDASIANAIRRVLMAEVPTVAIEHVYIWNNTSIIQDEVLSHRLGLVPLAIHPDKVLMRQPGDDADDSNTVVFHLKAKCERNRNAARGETDPDKLYIGHNVYSGALEWDAKGGQEDDFGDAPPRPVHDRILIAKLRPGQELDLELHCEKGIGKDHAKFSPVATATYRLLPHIQLLQPVPAASVDKFVACFPPGVIGVSGEGDERKVFVQDARKDTISREVFRHDEFEHTVKLGRVRDHFLFDLESTGVIPPERLLPEAIRTLRAKIATLRKGLDHLETQGLDTAIVDA</sequence>
<dbReference type="RefSeq" id="XP_014656894.1">
    <property type="nucleotide sequence ID" value="XM_014801408.1"/>
</dbReference>
<dbReference type="PANTHER" id="PTHR11800:SF13">
    <property type="entry name" value="DNA-DIRECTED RNA POLYMERASES I AND III SUBUNIT RPAC1"/>
    <property type="match status" value="1"/>
</dbReference>
<dbReference type="InterPro" id="IPR001514">
    <property type="entry name" value="DNA-dir_RNA_pol_30-40kDasu_CS"/>
</dbReference>
<dbReference type="InterPro" id="IPR033901">
    <property type="entry name" value="RNAPI/III_AC40"/>
</dbReference>
<feature type="compositionally biased region" description="Low complexity" evidence="7">
    <location>
        <begin position="123"/>
        <end position="135"/>
    </location>
</feature>
<dbReference type="InterPro" id="IPR036603">
    <property type="entry name" value="RBP11-like"/>
</dbReference>
<evidence type="ECO:0000256" key="1">
    <source>
        <dbReference type="ARBA" id="ARBA00004123"/>
    </source>
</evidence>
<dbReference type="GO" id="GO:0006351">
    <property type="term" value="P:DNA-templated transcription"/>
    <property type="evidence" value="ECO:0007669"/>
    <property type="project" value="InterPro"/>
</dbReference>
<dbReference type="InterPro" id="IPR011263">
    <property type="entry name" value="DNA-dir_RNA_pol_RpoA/D/Rpb3"/>
</dbReference>